<dbReference type="Gene3D" id="1.20.81.30">
    <property type="entry name" value="Type II secretion system (T2SS), domain F"/>
    <property type="match status" value="2"/>
</dbReference>
<gene>
    <name evidence="12" type="primary">pilC</name>
    <name evidence="12" type="ordered locus">TT_C0440</name>
</gene>
<dbReference type="Proteomes" id="UP000000592">
    <property type="component" value="Chromosome"/>
</dbReference>
<name>Q72KJ4_THET2</name>
<dbReference type="PANTHER" id="PTHR30012">
    <property type="entry name" value="GENERAL SECRETION PATHWAY PROTEIN"/>
    <property type="match status" value="1"/>
</dbReference>
<organism evidence="12 13">
    <name type="scientific">Thermus thermophilus (strain ATCC BAA-163 / DSM 7039 / HB27)</name>
    <dbReference type="NCBI Taxonomy" id="262724"/>
    <lineage>
        <taxon>Bacteria</taxon>
        <taxon>Thermotogati</taxon>
        <taxon>Deinococcota</taxon>
        <taxon>Deinococci</taxon>
        <taxon>Thermales</taxon>
        <taxon>Thermaceae</taxon>
        <taxon>Thermus</taxon>
    </lineage>
</organism>
<feature type="domain" description="Type II secretion system protein GspF" evidence="11">
    <location>
        <begin position="105"/>
        <end position="227"/>
    </location>
</feature>
<accession>Q72KJ4</accession>
<evidence type="ECO:0000256" key="10">
    <source>
        <dbReference type="SAM" id="Phobius"/>
    </source>
</evidence>
<evidence type="ECO:0000256" key="8">
    <source>
        <dbReference type="ARBA" id="ARBA00023136"/>
    </source>
</evidence>
<evidence type="ECO:0000256" key="7">
    <source>
        <dbReference type="ARBA" id="ARBA00022989"/>
    </source>
</evidence>
<evidence type="ECO:0000256" key="9">
    <source>
        <dbReference type="RuleBase" id="RU003923"/>
    </source>
</evidence>
<dbReference type="PROSITE" id="PS00874">
    <property type="entry name" value="T2SP_F"/>
    <property type="match status" value="1"/>
</dbReference>
<dbReference type="InterPro" id="IPR003004">
    <property type="entry name" value="GspF/PilC"/>
</dbReference>
<feature type="transmembrane region" description="Helical" evidence="10">
    <location>
        <begin position="411"/>
        <end position="432"/>
    </location>
</feature>
<evidence type="ECO:0000256" key="1">
    <source>
        <dbReference type="ARBA" id="ARBA00004429"/>
    </source>
</evidence>
<evidence type="ECO:0000256" key="2">
    <source>
        <dbReference type="ARBA" id="ARBA00005745"/>
    </source>
</evidence>
<dbReference type="InterPro" id="IPR001992">
    <property type="entry name" value="T2SS_GspF/T4SS_PilC_CS"/>
</dbReference>
<dbReference type="GO" id="GO:0009306">
    <property type="term" value="P:protein secretion"/>
    <property type="evidence" value="ECO:0007669"/>
    <property type="project" value="InterPro"/>
</dbReference>
<evidence type="ECO:0000313" key="13">
    <source>
        <dbReference type="Proteomes" id="UP000000592"/>
    </source>
</evidence>
<dbReference type="Pfam" id="PF00482">
    <property type="entry name" value="T2SSF"/>
    <property type="match status" value="2"/>
</dbReference>
<evidence type="ECO:0000259" key="11">
    <source>
        <dbReference type="Pfam" id="PF00482"/>
    </source>
</evidence>
<keyword evidence="7 10" id="KW-1133">Transmembrane helix</keyword>
<feature type="transmembrane region" description="Helical" evidence="10">
    <location>
        <begin position="253"/>
        <end position="275"/>
    </location>
</feature>
<protein>
    <submittedName>
        <fullName evidence="12">Pili assembly protein pilC</fullName>
    </submittedName>
</protein>
<evidence type="ECO:0000256" key="6">
    <source>
        <dbReference type="ARBA" id="ARBA00022692"/>
    </source>
</evidence>
<dbReference type="PRINTS" id="PR00812">
    <property type="entry name" value="BCTERIALGSPF"/>
</dbReference>
<dbReference type="InterPro" id="IPR042094">
    <property type="entry name" value="T2SS_GspF_sf"/>
</dbReference>
<feature type="transmembrane region" description="Helical" evidence="10">
    <location>
        <begin position="109"/>
        <end position="126"/>
    </location>
</feature>
<dbReference type="EMBL" id="AE017221">
    <property type="protein sequence ID" value="AAS80788.1"/>
    <property type="molecule type" value="Genomic_DNA"/>
</dbReference>
<dbReference type="SMR" id="Q72KJ4"/>
<proteinExistence type="inferred from homology"/>
<comment type="similarity">
    <text evidence="2 9">Belongs to the GSP F family.</text>
</comment>
<evidence type="ECO:0000256" key="5">
    <source>
        <dbReference type="ARBA" id="ARBA00022519"/>
    </source>
</evidence>
<comment type="subcellular location">
    <subcellularLocation>
        <location evidence="1">Cell inner membrane</location>
        <topology evidence="1">Multi-pass membrane protein</topology>
    </subcellularLocation>
    <subcellularLocation>
        <location evidence="9">Cell membrane</location>
        <topology evidence="9">Multi-pass membrane protein</topology>
    </subcellularLocation>
</comment>
<dbReference type="KEGG" id="tth:TT_C0440"/>
<feature type="transmembrane region" description="Helical" evidence="10">
    <location>
        <begin position="206"/>
        <end position="233"/>
    </location>
</feature>
<keyword evidence="6 9" id="KW-0812">Transmembrane</keyword>
<dbReference type="AlphaFoldDB" id="Q72KJ4"/>
<dbReference type="GO" id="GO:0005886">
    <property type="term" value="C:plasma membrane"/>
    <property type="evidence" value="ECO:0007669"/>
    <property type="project" value="UniProtKB-SubCell"/>
</dbReference>
<dbReference type="PANTHER" id="PTHR30012:SF0">
    <property type="entry name" value="TYPE II SECRETION SYSTEM PROTEIN F-RELATED"/>
    <property type="match status" value="1"/>
</dbReference>
<evidence type="ECO:0000256" key="3">
    <source>
        <dbReference type="ARBA" id="ARBA00022448"/>
    </source>
</evidence>
<sequence length="441" mass="48370">MRASTPQTVSVGKATKPPPLRVSAALARASWYTLSMPVYQYKARDRQGRLVEATIEAEDLRTAARLLRDRGLFVAEIKEPGKGLQAEVRIPALERGPGLKDLAIFSRQLATMLGAGLTLLQALAILERQTENRKFREILKQVRTDVEGGMAFSEALSKHKIFSRLYVNLVRAGETSGGLDLILDRLASFLEKELELRGKIRSAMTYPVIVFVFAVGVAYFLLTGIVPQFAQILTDLGSELPLLTRFLIAVSDLLRAATLPLLLLAVALFFAYRWYYGTPQGRRVIDRLKLRLPVFGNLNRKTAVARFSRTLALLLSSGVNIVEALDITKGTAGNSVVEEIVEAAKLKIQQGDPLNLTLAQHPFVFPPMVSSMVAIGEETGALDTMLSKVADFYEREVDEAVASLTAAIEPLMIIFLGVIVGMIVAGMFLPLFKIIGTLSVQ</sequence>
<feature type="domain" description="Type II secretion system protein GspF" evidence="11">
    <location>
        <begin position="307"/>
        <end position="430"/>
    </location>
</feature>
<evidence type="ECO:0000256" key="4">
    <source>
        <dbReference type="ARBA" id="ARBA00022475"/>
    </source>
</evidence>
<dbReference type="InterPro" id="IPR018076">
    <property type="entry name" value="T2SS_GspF_dom"/>
</dbReference>
<evidence type="ECO:0000313" key="12">
    <source>
        <dbReference type="EMBL" id="AAS80788.1"/>
    </source>
</evidence>
<keyword evidence="4" id="KW-1003">Cell membrane</keyword>
<dbReference type="FunFam" id="1.20.81.30:FF:000001">
    <property type="entry name" value="Type II secretion system protein F"/>
    <property type="match status" value="2"/>
</dbReference>
<dbReference type="eggNOG" id="COG1459">
    <property type="taxonomic scope" value="Bacteria"/>
</dbReference>
<keyword evidence="3 9" id="KW-0813">Transport</keyword>
<keyword evidence="8 10" id="KW-0472">Membrane</keyword>
<reference evidence="12 13" key="1">
    <citation type="journal article" date="2004" name="Nat. Biotechnol.">
        <title>The genome sequence of the extreme thermophile Thermus thermophilus.</title>
        <authorList>
            <person name="Henne A."/>
            <person name="Brueggemann H."/>
            <person name="Raasch C."/>
            <person name="Wiezer A."/>
            <person name="Hartsch T."/>
            <person name="Liesegang H."/>
            <person name="Johann A."/>
            <person name="Lienard T."/>
            <person name="Gohl O."/>
            <person name="Martinez-Arias R."/>
            <person name="Jacobi C."/>
            <person name="Starkuviene V."/>
            <person name="Schlenczeck S."/>
            <person name="Dencker S."/>
            <person name="Huber R."/>
            <person name="Klenk H.-P."/>
            <person name="Overbeek R."/>
            <person name="Kramer W."/>
            <person name="Merkl R."/>
            <person name="Gottschalk G."/>
            <person name="Fritz H.-J."/>
        </authorList>
    </citation>
    <scope>NUCLEOTIDE SEQUENCE [LARGE SCALE GENOMIC DNA]</scope>
    <source>
        <strain evidence="13">ATCC BAA-163 / DSM 7039 / HB27</strain>
    </source>
</reference>
<keyword evidence="5" id="KW-0997">Cell inner membrane</keyword>
<dbReference type="HOGENOM" id="CLU_035032_2_1_0"/>